<keyword evidence="1" id="KW-1133">Transmembrane helix</keyword>
<reference evidence="4 5" key="1">
    <citation type="journal article" date="2023" name="Microbiol. Spectr.">
        <title>Symbiosis of Carpenter Bees with Uncharacterized Lactic Acid Bacteria Showing NAD Auxotrophy.</title>
        <authorList>
            <person name="Kawasaki S."/>
            <person name="Ozawa K."/>
            <person name="Mori T."/>
            <person name="Yamamoto A."/>
            <person name="Ito M."/>
            <person name="Ohkuma M."/>
            <person name="Sakamoto M."/>
            <person name="Matsutani M."/>
        </authorList>
    </citation>
    <scope>NUCLEOTIDE SEQUENCE [LARGE SCALE GENOMIC DNA]</scope>
    <source>
        <strain evidence="4 5">KimC2</strain>
    </source>
</reference>
<evidence type="ECO:0000313" key="5">
    <source>
        <dbReference type="Proteomes" id="UP001321804"/>
    </source>
</evidence>
<name>A0AAU9CTI4_9LACO</name>
<dbReference type="Pfam" id="PF06030">
    <property type="entry name" value="WxLIP_PGBD"/>
    <property type="match status" value="1"/>
</dbReference>
<evidence type="ECO:0000313" key="4">
    <source>
        <dbReference type="EMBL" id="BDR57329.1"/>
    </source>
</evidence>
<feature type="domain" description="WxL Interacting Protein peptidoglycan binding" evidence="2">
    <location>
        <begin position="73"/>
        <end position="178"/>
    </location>
</feature>
<proteinExistence type="predicted"/>
<dbReference type="Pfam" id="PF11797">
    <property type="entry name" value="WxLIP_HBD"/>
    <property type="match status" value="1"/>
</dbReference>
<sequence>MLKLNKKQRVNKSRALFLMLITIVMIGLNSISNFKIVKADDANPTTANFFVQPYFDNNASAGADYKNHNDVLWYNNVKPGSTVRTTVLITNQSKKERSFRISAYTGSTNDSGGITYSVLKPTMDSSQKIDFRSLFPNNDVIVKNPSSDVNNGQVAVSLVAKIPNKEFKGTILGGINVKAYDPTEKQSKKQQSLVNKFSYVIPVIFNINCSYEHNEFTGKDTLRLGNVVPQVEMIGRNAQANMQVSVSNTKPGIISNFRTHTVITKKDNSKMRTVADTESNQMAPNSVWKYPVKWGDQAIQSGTYHITMKIRVDGDTPVPDKTSVNKKYDYKMEKDFTITGAQADQLNRQMGIKPNYLWLWILLGVLAVLLIILVVWYFARRTKKNNSV</sequence>
<dbReference type="InterPro" id="IPR021759">
    <property type="entry name" value="WxLIP_HBD"/>
</dbReference>
<dbReference type="RefSeq" id="WP_317696337.1">
    <property type="nucleotide sequence ID" value="NZ_AP026801.1"/>
</dbReference>
<evidence type="ECO:0000256" key="1">
    <source>
        <dbReference type="SAM" id="Phobius"/>
    </source>
</evidence>
<protein>
    <submittedName>
        <fullName evidence="4">Cell surface protein</fullName>
    </submittedName>
</protein>
<feature type="transmembrane region" description="Helical" evidence="1">
    <location>
        <begin position="357"/>
        <end position="379"/>
    </location>
</feature>
<evidence type="ECO:0000259" key="2">
    <source>
        <dbReference type="Pfam" id="PF06030"/>
    </source>
</evidence>
<dbReference type="EMBL" id="AP026801">
    <property type="protein sequence ID" value="BDR57329.1"/>
    <property type="molecule type" value="Genomic_DNA"/>
</dbReference>
<feature type="domain" description="WxL Interacting Protein host binding" evidence="3">
    <location>
        <begin position="189"/>
        <end position="348"/>
    </location>
</feature>
<accession>A0AAU9CTI4</accession>
<keyword evidence="1" id="KW-0812">Transmembrane</keyword>
<dbReference type="InterPro" id="IPR010317">
    <property type="entry name" value="WxLIP_PGBD"/>
</dbReference>
<gene>
    <name evidence="4" type="ORF">KIMC2_18910</name>
</gene>
<evidence type="ECO:0000259" key="3">
    <source>
        <dbReference type="Pfam" id="PF11797"/>
    </source>
</evidence>
<dbReference type="Proteomes" id="UP001321804">
    <property type="component" value="Chromosome"/>
</dbReference>
<dbReference type="AlphaFoldDB" id="A0AAU9CTI4"/>
<organism evidence="4 5">
    <name type="scientific">Xylocopilactobacillus apis</name>
    <dbReference type="NCBI Taxonomy" id="2932183"/>
    <lineage>
        <taxon>Bacteria</taxon>
        <taxon>Bacillati</taxon>
        <taxon>Bacillota</taxon>
        <taxon>Bacilli</taxon>
        <taxon>Lactobacillales</taxon>
        <taxon>Lactobacillaceae</taxon>
        <taxon>Xylocopilactobacillus</taxon>
    </lineage>
</organism>
<keyword evidence="5" id="KW-1185">Reference proteome</keyword>
<keyword evidence="1" id="KW-0472">Membrane</keyword>
<dbReference type="KEGG" id="xak:KIMC2_18910"/>